<proteinExistence type="predicted"/>
<evidence type="ECO:0000313" key="2">
    <source>
        <dbReference type="Proteomes" id="UP001603857"/>
    </source>
</evidence>
<dbReference type="InterPro" id="IPR032675">
    <property type="entry name" value="LRR_dom_sf"/>
</dbReference>
<dbReference type="SUPFAM" id="SSF48371">
    <property type="entry name" value="ARM repeat"/>
    <property type="match status" value="1"/>
</dbReference>
<dbReference type="Proteomes" id="UP001603857">
    <property type="component" value="Unassembled WGS sequence"/>
</dbReference>
<dbReference type="AlphaFoldDB" id="A0ABD1N2C1"/>
<comment type="caution">
    <text evidence="1">The sequence shown here is derived from an EMBL/GenBank/DDBJ whole genome shotgun (WGS) entry which is preliminary data.</text>
</comment>
<dbReference type="PANTHER" id="PTHR46433">
    <property type="entry name" value="ANK_REP_REGION DOMAIN-CONTAINING PROTEIN-RELATED"/>
    <property type="match status" value="1"/>
</dbReference>
<protein>
    <submittedName>
        <fullName evidence="1">Uncharacterized protein</fullName>
    </submittedName>
</protein>
<dbReference type="EMBL" id="JBGMDY010000003">
    <property type="protein sequence ID" value="KAL2342231.1"/>
    <property type="molecule type" value="Genomic_DNA"/>
</dbReference>
<dbReference type="SUPFAM" id="SSF52047">
    <property type="entry name" value="RNI-like"/>
    <property type="match status" value="2"/>
</dbReference>
<dbReference type="PANTHER" id="PTHR46433:SF1">
    <property type="entry name" value="ANKYRIN REPEAT-CONTAINING PROTEIN"/>
    <property type="match status" value="1"/>
</dbReference>
<accession>A0ABD1N2C1</accession>
<evidence type="ECO:0000313" key="1">
    <source>
        <dbReference type="EMBL" id="KAL2342231.1"/>
    </source>
</evidence>
<sequence length="1023" mass="113583">MHLCFLLQNLVNLKEIDLQESICLTEIPDLSKAKTLERVTLYGCKSLHRLHPSISSLPKLKYLNLHWCSEIGSLNIHSKYLSQLNLRRCSSLTNISVTSDELTELHLKEVSMLVSLNVNSRSLVNLLFDHCPCLKEISMVSDEISDLNLSGSAITSLPSSISSLPKLTSLDLRNCKEIKILDLHSKSMIKIDVSGCSSLKEISMTSEEVTALSLCGASITSFSCISSLPKLKYLDLSDCKEIEILDLHSKSLIEIDLSGCSSLKEISMTSKEVIKLKLSRTAITSVPLSISSLPKLTSLNLSDCKKIKILDLHSKSLTKLNLSGCSSLKEISMTSDEVTKLKLSGTAITSLPSSISSLPKLISLDLSDCKEIEILDLHSKSLIKIDLNGCSSLKEISMTSEEVIKLKLSGTAITSFSFISSLPKLKYLDLSDCKVIEILDLHSKSLEKLDLIGCYLSKKSQWCQRKNLVSLPELPSALHVLRAFYCNSLDSKISQHLALQHMLQKFHQQQQHNRSSLWDEDYFVFPGDVIYNCVFQTTKSSISILALKMSHLSGFIYCIILPEAKACIPKMRVSIYQDDVLLWHWHSLQYVWPNAYSTTLISEHVWFWYDDISEFDGESKAYDDSRNVEIKFQLEYMPFEGENVAKGFGVFPSAIGSIASAAEQEFIPCAERVLALMKSFMVLTNDEDLCSQARATEVVGIVIISAGRGFELEYSEFREHTHGFFSNVAEILDDSFAQVSTYQTIHYSYFLITLTFESLVNSIFFVFVPLAFSSSNLDDGIANGFGGVSSDDEAHDEPKSYATIKPCLLYNYQTCPSLLIVASGAICCQQIESGSQIDDNDSSHDEVIMDAVSDLLPVFAKSMGAQFAPIFGQLFEPSMKFAADALDTMTIYYVDFHPLFGESDPDDAVRDNAASPIARLSLVLPAFLIVLPSKEDHVESMAVYSCVSTLVFLSNPQILSLFPELVNLFAQVVVSREEILEFKAVVGRTFSHLISLYGQQMQSLLSNLPATHANALAAFSQRS</sequence>
<reference evidence="1 2" key="1">
    <citation type="submission" date="2024-08" db="EMBL/GenBank/DDBJ databases">
        <title>Insights into the chromosomal genome structure of Flemingia macrophylla.</title>
        <authorList>
            <person name="Ding Y."/>
            <person name="Zhao Y."/>
            <person name="Bi W."/>
            <person name="Wu M."/>
            <person name="Zhao G."/>
            <person name="Gong Y."/>
            <person name="Li W."/>
            <person name="Zhang P."/>
        </authorList>
    </citation>
    <scope>NUCLEOTIDE SEQUENCE [LARGE SCALE GENOMIC DNA]</scope>
    <source>
        <strain evidence="1">DYQJB</strain>
        <tissue evidence="1">Leaf</tissue>
    </source>
</reference>
<name>A0ABD1N2C1_9FABA</name>
<keyword evidence="2" id="KW-1185">Reference proteome</keyword>
<organism evidence="1 2">
    <name type="scientific">Flemingia macrophylla</name>
    <dbReference type="NCBI Taxonomy" id="520843"/>
    <lineage>
        <taxon>Eukaryota</taxon>
        <taxon>Viridiplantae</taxon>
        <taxon>Streptophyta</taxon>
        <taxon>Embryophyta</taxon>
        <taxon>Tracheophyta</taxon>
        <taxon>Spermatophyta</taxon>
        <taxon>Magnoliopsida</taxon>
        <taxon>eudicotyledons</taxon>
        <taxon>Gunneridae</taxon>
        <taxon>Pentapetalae</taxon>
        <taxon>rosids</taxon>
        <taxon>fabids</taxon>
        <taxon>Fabales</taxon>
        <taxon>Fabaceae</taxon>
        <taxon>Papilionoideae</taxon>
        <taxon>50 kb inversion clade</taxon>
        <taxon>NPAAA clade</taxon>
        <taxon>indigoferoid/millettioid clade</taxon>
        <taxon>Phaseoleae</taxon>
        <taxon>Flemingia</taxon>
    </lineage>
</organism>
<gene>
    <name evidence="1" type="ORF">Fmac_010171</name>
</gene>
<dbReference type="Gene3D" id="3.80.10.10">
    <property type="entry name" value="Ribonuclease Inhibitor"/>
    <property type="match status" value="3"/>
</dbReference>
<dbReference type="InterPro" id="IPR016024">
    <property type="entry name" value="ARM-type_fold"/>
</dbReference>
<dbReference type="Gene3D" id="1.25.10.10">
    <property type="entry name" value="Leucine-rich Repeat Variant"/>
    <property type="match status" value="1"/>
</dbReference>
<dbReference type="InterPro" id="IPR011989">
    <property type="entry name" value="ARM-like"/>
</dbReference>